<dbReference type="EMBL" id="CAJMWT010002460">
    <property type="protein sequence ID" value="CAE6443761.1"/>
    <property type="molecule type" value="Genomic_DNA"/>
</dbReference>
<dbReference type="PROSITE" id="PS52012">
    <property type="entry name" value="CFEM"/>
    <property type="match status" value="1"/>
</dbReference>
<reference evidence="7" key="1">
    <citation type="submission" date="2021-01" db="EMBL/GenBank/DDBJ databases">
        <authorList>
            <person name="Kaushik A."/>
        </authorList>
    </citation>
    <scope>NUCLEOTIDE SEQUENCE</scope>
    <source>
        <strain evidence="7">AG2-2IIIB</strain>
    </source>
</reference>
<comment type="caution">
    <text evidence="7">The sequence shown here is derived from an EMBL/GenBank/DDBJ whole genome shotgun (WGS) entry which is preliminary data.</text>
</comment>
<gene>
    <name evidence="7" type="ORF">RDB_LOCUS78376</name>
</gene>
<dbReference type="Pfam" id="PF05730">
    <property type="entry name" value="CFEM"/>
    <property type="match status" value="1"/>
</dbReference>
<evidence type="ECO:0000256" key="3">
    <source>
        <dbReference type="ARBA" id="ARBA00022729"/>
    </source>
</evidence>
<comment type="subcellular location">
    <subcellularLocation>
        <location evidence="1">Secreted</location>
    </subcellularLocation>
</comment>
<evidence type="ECO:0000256" key="2">
    <source>
        <dbReference type="ARBA" id="ARBA00022525"/>
    </source>
</evidence>
<evidence type="ECO:0000259" key="6">
    <source>
        <dbReference type="PROSITE" id="PS52012"/>
    </source>
</evidence>
<evidence type="ECO:0000313" key="7">
    <source>
        <dbReference type="EMBL" id="CAE6443761.1"/>
    </source>
</evidence>
<feature type="chain" id="PRO_5034508481" description="CFEM domain-containing protein" evidence="5">
    <location>
        <begin position="20"/>
        <end position="98"/>
    </location>
</feature>
<keyword evidence="2" id="KW-0964">Secreted</keyword>
<dbReference type="InterPro" id="IPR008427">
    <property type="entry name" value="Extracellular_membr_CFEM_dom"/>
</dbReference>
<evidence type="ECO:0000256" key="5">
    <source>
        <dbReference type="SAM" id="SignalP"/>
    </source>
</evidence>
<feature type="signal peptide" evidence="5">
    <location>
        <begin position="1"/>
        <end position="19"/>
    </location>
</feature>
<accession>A0A8H3GC98</accession>
<dbReference type="SMART" id="SM00747">
    <property type="entry name" value="CFEM"/>
    <property type="match status" value="1"/>
</dbReference>
<proteinExistence type="predicted"/>
<sequence>MKFVFTFAVLFAGYAATQSATTSADPPINTGNIPPCIFQCGIQAAETAGCTSIMDATCLCSKNAFQTAAEQCLQSNCTVADQQTGFAWQQQICVVSDQ</sequence>
<protein>
    <recommendedName>
        <fullName evidence="6">CFEM domain-containing protein</fullName>
    </recommendedName>
</protein>
<feature type="domain" description="CFEM" evidence="6">
    <location>
        <begin position="6"/>
        <end position="98"/>
    </location>
</feature>
<evidence type="ECO:0000256" key="1">
    <source>
        <dbReference type="ARBA" id="ARBA00004613"/>
    </source>
</evidence>
<dbReference type="Proteomes" id="UP000663843">
    <property type="component" value="Unassembled WGS sequence"/>
</dbReference>
<keyword evidence="3 5" id="KW-0732">Signal</keyword>
<keyword evidence="4" id="KW-1015">Disulfide bond</keyword>
<evidence type="ECO:0000313" key="8">
    <source>
        <dbReference type="Proteomes" id="UP000663843"/>
    </source>
</evidence>
<evidence type="ECO:0000256" key="4">
    <source>
        <dbReference type="ARBA" id="ARBA00023157"/>
    </source>
</evidence>
<dbReference type="AlphaFoldDB" id="A0A8H3GC98"/>
<name>A0A8H3GC98_9AGAM</name>
<dbReference type="GO" id="GO:0005576">
    <property type="term" value="C:extracellular region"/>
    <property type="evidence" value="ECO:0007669"/>
    <property type="project" value="UniProtKB-SubCell"/>
</dbReference>
<organism evidence="7 8">
    <name type="scientific">Rhizoctonia solani</name>
    <dbReference type="NCBI Taxonomy" id="456999"/>
    <lineage>
        <taxon>Eukaryota</taxon>
        <taxon>Fungi</taxon>
        <taxon>Dikarya</taxon>
        <taxon>Basidiomycota</taxon>
        <taxon>Agaricomycotina</taxon>
        <taxon>Agaricomycetes</taxon>
        <taxon>Cantharellales</taxon>
        <taxon>Ceratobasidiaceae</taxon>
        <taxon>Rhizoctonia</taxon>
    </lineage>
</organism>